<evidence type="ECO:0000256" key="1">
    <source>
        <dbReference type="ARBA" id="ARBA00004651"/>
    </source>
</evidence>
<evidence type="ECO:0000256" key="5">
    <source>
        <dbReference type="ARBA" id="ARBA00022989"/>
    </source>
</evidence>
<feature type="transmembrane region" description="Helical" evidence="7">
    <location>
        <begin position="218"/>
        <end position="239"/>
    </location>
</feature>
<keyword evidence="3" id="KW-1003">Cell membrane</keyword>
<feature type="transmembrane region" description="Helical" evidence="7">
    <location>
        <begin position="274"/>
        <end position="298"/>
    </location>
</feature>
<keyword evidence="5 7" id="KW-1133">Transmembrane helix</keyword>
<dbReference type="RefSeq" id="WP_072578068.1">
    <property type="nucleotide sequence ID" value="NZ_CP016020.1"/>
</dbReference>
<keyword evidence="6 7" id="KW-0472">Membrane</keyword>
<evidence type="ECO:0000256" key="4">
    <source>
        <dbReference type="ARBA" id="ARBA00022692"/>
    </source>
</evidence>
<dbReference type="InterPro" id="IPR050638">
    <property type="entry name" value="AA-Vitamin_Transporters"/>
</dbReference>
<feature type="domain" description="EamA" evidence="8">
    <location>
        <begin position="153"/>
        <end position="289"/>
    </location>
</feature>
<evidence type="ECO:0000259" key="8">
    <source>
        <dbReference type="Pfam" id="PF00892"/>
    </source>
</evidence>
<feature type="transmembrane region" description="Helical" evidence="7">
    <location>
        <begin position="151"/>
        <end position="172"/>
    </location>
</feature>
<dbReference type="PANTHER" id="PTHR32322">
    <property type="entry name" value="INNER MEMBRANE TRANSPORTER"/>
    <property type="match status" value="1"/>
</dbReference>
<gene>
    <name evidence="9" type="ORF">A9C19_00125</name>
</gene>
<feature type="transmembrane region" description="Helical" evidence="7">
    <location>
        <begin position="125"/>
        <end position="145"/>
    </location>
</feature>
<dbReference type="OrthoDB" id="4529062at2"/>
<dbReference type="EMBL" id="CP016020">
    <property type="protein sequence ID" value="APH03284.1"/>
    <property type="molecule type" value="Genomic_DNA"/>
</dbReference>
<dbReference type="Pfam" id="PF00892">
    <property type="entry name" value="EamA"/>
    <property type="match status" value="2"/>
</dbReference>
<dbReference type="InterPro" id="IPR037185">
    <property type="entry name" value="EmrE-like"/>
</dbReference>
<feature type="transmembrane region" description="Helical" evidence="7">
    <location>
        <begin position="37"/>
        <end position="57"/>
    </location>
</feature>
<evidence type="ECO:0000313" key="10">
    <source>
        <dbReference type="Proteomes" id="UP000181936"/>
    </source>
</evidence>
<dbReference type="AlphaFoldDB" id="A0A1L3MM03"/>
<proteinExistence type="inferred from homology"/>
<dbReference type="InterPro" id="IPR000620">
    <property type="entry name" value="EamA_dom"/>
</dbReference>
<protein>
    <recommendedName>
        <fullName evidence="8">EamA domain-containing protein</fullName>
    </recommendedName>
</protein>
<evidence type="ECO:0000256" key="2">
    <source>
        <dbReference type="ARBA" id="ARBA00007362"/>
    </source>
</evidence>
<dbReference type="Proteomes" id="UP000181936">
    <property type="component" value="Chromosome"/>
</dbReference>
<dbReference type="GO" id="GO:0005886">
    <property type="term" value="C:plasma membrane"/>
    <property type="evidence" value="ECO:0007669"/>
    <property type="project" value="UniProtKB-SubCell"/>
</dbReference>
<accession>A0A1L3MM03</accession>
<feature type="transmembrane region" description="Helical" evidence="7">
    <location>
        <begin position="184"/>
        <end position="203"/>
    </location>
</feature>
<keyword evidence="10" id="KW-1185">Reference proteome</keyword>
<comment type="subcellular location">
    <subcellularLocation>
        <location evidence="1">Cell membrane</location>
        <topology evidence="1">Multi-pass membrane protein</topology>
    </subcellularLocation>
</comment>
<evidence type="ECO:0000256" key="7">
    <source>
        <dbReference type="SAM" id="Phobius"/>
    </source>
</evidence>
<dbReference type="SUPFAM" id="SSF103481">
    <property type="entry name" value="Multidrug resistance efflux transporter EmrE"/>
    <property type="match status" value="2"/>
</dbReference>
<keyword evidence="4 7" id="KW-0812">Transmembrane</keyword>
<dbReference type="PANTHER" id="PTHR32322:SF18">
    <property type="entry name" value="S-ADENOSYLMETHIONINE_S-ADENOSYLHOMOCYSTEINE TRANSPORTER"/>
    <property type="match status" value="1"/>
</dbReference>
<feature type="domain" description="EamA" evidence="8">
    <location>
        <begin position="9"/>
        <end position="141"/>
    </location>
</feature>
<dbReference type="KEGG" id="bwh:A9C19_00125"/>
<evidence type="ECO:0000256" key="3">
    <source>
        <dbReference type="ARBA" id="ARBA00022475"/>
    </source>
</evidence>
<feature type="transmembrane region" description="Helical" evidence="7">
    <location>
        <begin position="99"/>
        <end position="118"/>
    </location>
</feature>
<organism evidence="9 10">
    <name type="scientific">Bacillus weihaiensis</name>
    <dbReference type="NCBI Taxonomy" id="1547283"/>
    <lineage>
        <taxon>Bacteria</taxon>
        <taxon>Bacillati</taxon>
        <taxon>Bacillota</taxon>
        <taxon>Bacilli</taxon>
        <taxon>Bacillales</taxon>
        <taxon>Bacillaceae</taxon>
        <taxon>Bacillus</taxon>
    </lineage>
</organism>
<feature type="transmembrane region" description="Helical" evidence="7">
    <location>
        <begin position="69"/>
        <end position="87"/>
    </location>
</feature>
<sequence length="312" mass="34365">MKKNSKLPIYITLVFVMLTWGLNVTATKLLVTSFSPITMTALRIFTAAGGVFILLGFLRLLRKPTKSEWFAILICSLFNVVGHHYFLSVGLQETSASNAGLILGMGPILTTIMAIVFLKNKVTFIRFLGIIFGFVGISFIILHNGKALQGISIGDVQIFLSILLQAFSFIMIKKVSATLDPRLMTGYMLLIGSGILFGFSLVMEPNGLQSMTKGNMGIWIIFFASAFLATSVGHMIYNYAIGKVGPSETSIFINLNPFFALVGASLFLHEQITLIQVIGFIFIIFGVVLGSGGLEELLRYRKKQRQRVILSR</sequence>
<comment type="similarity">
    <text evidence="2">Belongs to the EamA transporter family.</text>
</comment>
<evidence type="ECO:0000313" key="9">
    <source>
        <dbReference type="EMBL" id="APH03284.1"/>
    </source>
</evidence>
<feature type="transmembrane region" description="Helical" evidence="7">
    <location>
        <begin position="251"/>
        <end position="268"/>
    </location>
</feature>
<reference evidence="9 10" key="1">
    <citation type="journal article" date="2016" name="Sci. Rep.">
        <title>Complete genome sequence and transcriptomic analysis of a novel marine strain Bacillus weihaiensis reveals the mechanism of brown algae degradation.</title>
        <authorList>
            <person name="Zhu Y."/>
            <person name="Chen P."/>
            <person name="Bao Y."/>
            <person name="Men Y."/>
            <person name="Zeng Y."/>
            <person name="Yang J."/>
            <person name="Sun J."/>
            <person name="Sun Y."/>
        </authorList>
    </citation>
    <scope>NUCLEOTIDE SEQUENCE [LARGE SCALE GENOMIC DNA]</scope>
    <source>
        <strain evidence="9 10">Alg07</strain>
    </source>
</reference>
<feature type="transmembrane region" description="Helical" evidence="7">
    <location>
        <begin position="7"/>
        <end position="31"/>
    </location>
</feature>
<evidence type="ECO:0000256" key="6">
    <source>
        <dbReference type="ARBA" id="ARBA00023136"/>
    </source>
</evidence>
<name>A0A1L3MM03_9BACI</name>